<dbReference type="InterPro" id="IPR008446">
    <property type="entry name" value="Chordopox_G2"/>
</dbReference>
<evidence type="ECO:0000256" key="1">
    <source>
        <dbReference type="ARBA" id="ARBA00022518"/>
    </source>
</evidence>
<sequence>MPFRDLILFNLSKFLLTEDEESLEIVSSLCRGFEISYDDLITYFPDRKYHKYISKVFEHVDLSEELSMEFHDTTLRDLVYLRLYKYSKCIRPCYKLGDNLKGIVVIKDRNIYIREANDDLIEYLLKEYTPQIYTYSNEHVHIAGSKLILCGFSQVTFMAYTTSHITTNKKVDVLVSKKCIDELVDPINYQILQNLFDKGSGTINKILRKIFYSVTGGQTP</sequence>
<keyword evidence="2" id="KW-0251">Elongation factor</keyword>
<name>A0A075ILR3_9POXV</name>
<organism evidence="7 8">
    <name type="scientific">Ectromelia virus Naval</name>
    <dbReference type="NCBI Taxonomy" id="1651168"/>
    <lineage>
        <taxon>Viruses</taxon>
        <taxon>Varidnaviria</taxon>
        <taxon>Bamfordvirae</taxon>
        <taxon>Nucleocytoviricota</taxon>
        <taxon>Pokkesviricetes</taxon>
        <taxon>Chitovirales</taxon>
        <taxon>Poxviridae</taxon>
        <taxon>Chordopoxvirinae</taxon>
        <taxon>Orthopoxvirus</taxon>
        <taxon>Orthopoxvirus ectromelia</taxon>
        <taxon>Ectromelia virus</taxon>
    </lineage>
</organism>
<dbReference type="EMBL" id="KJ563295">
    <property type="protein sequence ID" value="AIF30148.1"/>
    <property type="molecule type" value="Genomic_DNA"/>
</dbReference>
<evidence type="ECO:0000256" key="5">
    <source>
        <dbReference type="ARBA" id="ARBA00034755"/>
    </source>
</evidence>
<evidence type="ECO:0000256" key="3">
    <source>
        <dbReference type="ARBA" id="ARBA00022917"/>
    </source>
</evidence>
<evidence type="ECO:0000256" key="2">
    <source>
        <dbReference type="ARBA" id="ARBA00022768"/>
    </source>
</evidence>
<evidence type="ECO:0000313" key="8">
    <source>
        <dbReference type="Proteomes" id="UP000164837"/>
    </source>
</evidence>
<protein>
    <recommendedName>
        <fullName evidence="6">Late transcription elongation factor OPG087</fullName>
    </recommendedName>
</protein>
<proteinExistence type="inferred from homology"/>
<accession>A0A075ILR3</accession>
<evidence type="ECO:0000313" key="7">
    <source>
        <dbReference type="EMBL" id="AIF30148.1"/>
    </source>
</evidence>
<dbReference type="Pfam" id="PF05796">
    <property type="entry name" value="Chordopox_G2"/>
    <property type="match status" value="1"/>
</dbReference>
<keyword evidence="3" id="KW-0648">Protein biosynthesis</keyword>
<dbReference type="Proteomes" id="UP000164837">
    <property type="component" value="Genome"/>
</dbReference>
<comment type="function">
    <text evidence="4">Involved in postreplicative transcription elongation on intermediate and late genes.</text>
</comment>
<evidence type="ECO:0000256" key="4">
    <source>
        <dbReference type="ARBA" id="ARBA00034664"/>
    </source>
</evidence>
<evidence type="ECO:0000256" key="6">
    <source>
        <dbReference type="ARBA" id="ARBA00034831"/>
    </source>
</evidence>
<comment type="similarity">
    <text evidence="5">Belongs to the orthopoxvirus OPG087 family.</text>
</comment>
<keyword evidence="1" id="KW-0244">Early protein</keyword>
<reference evidence="7 8" key="1">
    <citation type="journal article" date="2014" name="Virology">
        <title>The genome sequence of ectromelia virus Naval and Cornell isolates from outbreaks in North America.</title>
        <authorList>
            <person name="Mavian C."/>
            <person name="Lopez-Bueno A."/>
            <person name="Bryant N.A."/>
            <person name="Seeger K."/>
            <person name="Quail M.A."/>
            <person name="Harris D."/>
            <person name="Barrell B."/>
            <person name="Alcami A."/>
        </authorList>
    </citation>
    <scope>NUCLEOTIDE SEQUENCE [LARGE SCALE GENOMIC DNA]</scope>
    <source>
        <strain evidence="7">NAVAL</strain>
    </source>
</reference>